<dbReference type="Proteomes" id="UP000828048">
    <property type="component" value="Chromosome 12"/>
</dbReference>
<comment type="caution">
    <text evidence="1">The sequence shown here is derived from an EMBL/GenBank/DDBJ whole genome shotgun (WGS) entry which is preliminary data.</text>
</comment>
<evidence type="ECO:0000313" key="2">
    <source>
        <dbReference type="Proteomes" id="UP000828048"/>
    </source>
</evidence>
<sequence length="704" mass="82866">MPRRKEEEDEYSDSELEEYKYKYYKDLRDGRERVRISENNFRCPYCYEKRWKEYDYKELHSHASRIGCDSKSEKFKDRARHLGLVKYLERCIDANRLLSSRSGKSTQQADGYTDAKRNKTRSPARTTSKLEERLKNGNGLSSISITRNDEPTKQAETIGHANSKLLETTHSVCDKSSQSTTASLKLSDCKPKEELIVWPWMAVVANIPVQYKDGRYVGDGGRKLKDEWISKGYNPLKVHPLWSFRGHSGFAIVEFGKDWDRFKNAMAFEKAFEVENHGRKDWYTVRQKGDQLYAWIARYEEYNSNGLIGEYLRKNADLKTVSDIENEDKRKDMKLLSNLTNALEVKNRKCEEITREISKTDIFMRNVMKQKEEMIQSYNEEMKQMQKDASDQLQKVFTDHERSKSALEAQREKLELVEKELEEREALNSNEKRKLEHEKKMNERAILEQKRADEKMLNLAEVQKREKEKLHKKVIELEKNLDAKQALELEIQRMRGAVQVRKHMNEDGDLEAKRKMETIEKDLKDKEEDLEQLEALNQALIVKERQSNDELQEARKELINGFKESKAFICVKRMGELEGKPFHVAAKRKYAGEEVVDKAMELCSLWEDYLRDPSWHPFKVISVGEGHQEIIDEDDEKLKSLKDEWGDEVYVAVTKALAEMNQYNPSGRYPLSELWNSKEERKATLKEGVSYMLKQWKAQRRKKH</sequence>
<dbReference type="EMBL" id="CM037162">
    <property type="protein sequence ID" value="KAH7863442.1"/>
    <property type="molecule type" value="Genomic_DNA"/>
</dbReference>
<gene>
    <name evidence="1" type="ORF">Vadar_017601</name>
</gene>
<proteinExistence type="predicted"/>
<organism evidence="1 2">
    <name type="scientific">Vaccinium darrowii</name>
    <dbReference type="NCBI Taxonomy" id="229202"/>
    <lineage>
        <taxon>Eukaryota</taxon>
        <taxon>Viridiplantae</taxon>
        <taxon>Streptophyta</taxon>
        <taxon>Embryophyta</taxon>
        <taxon>Tracheophyta</taxon>
        <taxon>Spermatophyta</taxon>
        <taxon>Magnoliopsida</taxon>
        <taxon>eudicotyledons</taxon>
        <taxon>Gunneridae</taxon>
        <taxon>Pentapetalae</taxon>
        <taxon>asterids</taxon>
        <taxon>Ericales</taxon>
        <taxon>Ericaceae</taxon>
        <taxon>Vaccinioideae</taxon>
        <taxon>Vaccinieae</taxon>
        <taxon>Vaccinium</taxon>
    </lineage>
</organism>
<evidence type="ECO:0000313" key="1">
    <source>
        <dbReference type="EMBL" id="KAH7863442.1"/>
    </source>
</evidence>
<accession>A0ACB7ZEI8</accession>
<keyword evidence="2" id="KW-1185">Reference proteome</keyword>
<name>A0ACB7ZEI8_9ERIC</name>
<protein>
    <submittedName>
        <fullName evidence="1">Uncharacterized protein</fullName>
    </submittedName>
</protein>
<reference evidence="1 2" key="1">
    <citation type="journal article" date="2021" name="Hortic Res">
        <title>High-quality reference genome and annotation aids understanding of berry development for evergreen blueberry (Vaccinium darrowii).</title>
        <authorList>
            <person name="Yu J."/>
            <person name="Hulse-Kemp A.M."/>
            <person name="Babiker E."/>
            <person name="Staton M."/>
        </authorList>
    </citation>
    <scope>NUCLEOTIDE SEQUENCE [LARGE SCALE GENOMIC DNA]</scope>
    <source>
        <strain evidence="2">cv. NJ 8807/NJ 8810</strain>
        <tissue evidence="1">Young leaf</tissue>
    </source>
</reference>